<dbReference type="Proteomes" id="UP000321440">
    <property type="component" value="Unassembled WGS sequence"/>
</dbReference>
<dbReference type="Pfam" id="PF14493">
    <property type="entry name" value="HTH_40"/>
    <property type="match status" value="1"/>
</dbReference>
<name>A0A511W751_9BACI</name>
<comment type="caution">
    <text evidence="2">The sequence shown here is derived from an EMBL/GenBank/DDBJ whole genome shotgun (WGS) entry which is preliminary data.</text>
</comment>
<dbReference type="PIRSF" id="PIRSF021350">
    <property type="entry name" value="UCP021350"/>
    <property type="match status" value="1"/>
</dbReference>
<dbReference type="InterPro" id="IPR029491">
    <property type="entry name" value="Helicase_HTH"/>
</dbReference>
<reference evidence="2 3" key="1">
    <citation type="submission" date="2019-07" db="EMBL/GenBank/DDBJ databases">
        <title>Whole genome shotgun sequence of Alkalibacillus haloalkaliphilus NBRC 103110.</title>
        <authorList>
            <person name="Hosoyama A."/>
            <person name="Uohara A."/>
            <person name="Ohji S."/>
            <person name="Ichikawa N."/>
        </authorList>
    </citation>
    <scope>NUCLEOTIDE SEQUENCE [LARGE SCALE GENOMIC DNA]</scope>
    <source>
        <strain evidence="2 3">NBRC 103110</strain>
    </source>
</reference>
<evidence type="ECO:0000259" key="1">
    <source>
        <dbReference type="Pfam" id="PF14493"/>
    </source>
</evidence>
<protein>
    <recommendedName>
        <fullName evidence="1">Helicase Helix-turn-helix domain-containing protein</fullName>
    </recommendedName>
</protein>
<dbReference type="InterPro" id="IPR008308">
    <property type="entry name" value="YpbB-like"/>
</dbReference>
<proteinExistence type="predicted"/>
<evidence type="ECO:0000313" key="3">
    <source>
        <dbReference type="Proteomes" id="UP000321440"/>
    </source>
</evidence>
<evidence type="ECO:0000313" key="2">
    <source>
        <dbReference type="EMBL" id="GEN45182.1"/>
    </source>
</evidence>
<dbReference type="RefSeq" id="WP_218025400.1">
    <property type="nucleotide sequence ID" value="NZ_BJYA01000003.1"/>
</dbReference>
<keyword evidence="3" id="KW-1185">Reference proteome</keyword>
<accession>A0A511W751</accession>
<sequence>MLFERLILYLLSYIENQRTTSSIYHILKGKKSAQTIQDSQLFRLSPYLGILPKLSKDEFDYYIDRLISKGLLFNSGELTYLTEEAHKLNKEEQWFSNLYFNGEKYSQIALPFYRKLQLLVQSTSHLIKGQNNFLPVSDNDEVQRDVKNVLKESQLISSNGEGLYQELHQLFQLVDEKRANLMMMSFTGADQVGLSLNQIASEFNQPERVVQLHIISTVHLWIEYILKDHNHFPVCYKFLMNRNETSLTHSAQMTYEKIDQGYTVEQIAYVRHLKRSTIEDHIVEIATKDQAFKIDEYVSQRVYSLIEDAINRLTTKRLKLIKEQLPEDVTYFQIRLTLARLGAERHKQEVQDGQSF</sequence>
<feature type="domain" description="Helicase Helix-turn-helix" evidence="1">
    <location>
        <begin position="250"/>
        <end position="338"/>
    </location>
</feature>
<dbReference type="EMBL" id="BJYA01000003">
    <property type="protein sequence ID" value="GEN45182.1"/>
    <property type="molecule type" value="Genomic_DNA"/>
</dbReference>
<organism evidence="2 3">
    <name type="scientific">Alkalibacillus haloalkaliphilus</name>
    <dbReference type="NCBI Taxonomy" id="94136"/>
    <lineage>
        <taxon>Bacteria</taxon>
        <taxon>Bacillati</taxon>
        <taxon>Bacillota</taxon>
        <taxon>Bacilli</taxon>
        <taxon>Bacillales</taxon>
        <taxon>Bacillaceae</taxon>
        <taxon>Alkalibacillus</taxon>
    </lineage>
</organism>
<gene>
    <name evidence="2" type="primary">ypbB</name>
    <name evidence="2" type="ORF">AHA02nite_09580</name>
</gene>
<dbReference type="AlphaFoldDB" id="A0A511W751"/>